<gene>
    <name evidence="1" type="ORF">CAP51_00245</name>
</gene>
<sequence length="582" mass="68403">MVVKLDKLFREVIVLDLDHLTYITNLKTDVDVWTASLAELELGEAAKQIFITLLELRRFNCHDFVRFQIIQQIEPNLSHLLLSLEQHYLSNSLLDTKRDQQISELVLEIKSNHALLYIELFKRTQATLETHKFSFFDFNLKKKLNIFRKQTAILAINHLTNLLYSLQLLYLDVPKNFWTSAYRIYQIACEYHFNLDKVEKITEQPSNIDSTEKAFAQLILLFLLNSHKLRQSEIKELMLCISYWTSLIHFSKNQGTQSHYYLDIQSDIGPKLNLHKDVQDKNFYYINTMELASYIESTLRPNAHYYSKTEEKSLTHVLKRHIVTTLNLNPTRIRPRYEDQGTLEVTLGITSAHFFLSHAKHFKETLDLDIDFSLQSNNQVLSQITGDREIQLSSRTYEQRFNAEITKIYHAEITNRSERGYGLQWHNQVIRNLRTGEFILIKENPEALWTGALIRWMKQTNHQTLEFGIELITKSMCPVAVSIPKQNTAQTIYHPAILYKNDEQDYAIILPSAQVFYENQNLLLRMGQNEFKIFLKQSSILTQSCASFSFDLLERSKQPLMDRYFQHQLTSLQTQDLWESLK</sequence>
<dbReference type="EMBL" id="NEXX01000001">
    <property type="protein sequence ID" value="OUY08089.1"/>
    <property type="molecule type" value="Genomic_DNA"/>
</dbReference>
<accession>A0A1Z9Z0W5</accession>
<organism evidence="1 2">
    <name type="scientific">Acinetobacter populi</name>
    <dbReference type="NCBI Taxonomy" id="1582270"/>
    <lineage>
        <taxon>Bacteria</taxon>
        <taxon>Pseudomonadati</taxon>
        <taxon>Pseudomonadota</taxon>
        <taxon>Gammaproteobacteria</taxon>
        <taxon>Moraxellales</taxon>
        <taxon>Moraxellaceae</taxon>
        <taxon>Acinetobacter</taxon>
    </lineage>
</organism>
<protein>
    <recommendedName>
        <fullName evidence="3">GTPase</fullName>
    </recommendedName>
</protein>
<reference evidence="1 2" key="1">
    <citation type="submission" date="2017-05" db="EMBL/GenBank/DDBJ databases">
        <title>Acinetobacter populi ANC 5415 (= PBJ7), whole genome shotgun sequencing project.</title>
        <authorList>
            <person name="Nemec A."/>
            <person name="Radolfova-Krizova L."/>
        </authorList>
    </citation>
    <scope>NUCLEOTIDE SEQUENCE [LARGE SCALE GENOMIC DNA]</scope>
    <source>
        <strain evidence="1 2">PBJ7</strain>
    </source>
</reference>
<dbReference type="AlphaFoldDB" id="A0A1Z9Z0W5"/>
<proteinExistence type="predicted"/>
<dbReference type="RefSeq" id="WP_087618714.1">
    <property type="nucleotide sequence ID" value="NZ_NEXX01000001.1"/>
</dbReference>
<dbReference type="Proteomes" id="UP000196536">
    <property type="component" value="Unassembled WGS sequence"/>
</dbReference>
<comment type="caution">
    <text evidence="1">The sequence shown here is derived from an EMBL/GenBank/DDBJ whole genome shotgun (WGS) entry which is preliminary data.</text>
</comment>
<dbReference type="OrthoDB" id="5724405at2"/>
<evidence type="ECO:0008006" key="3">
    <source>
        <dbReference type="Google" id="ProtNLM"/>
    </source>
</evidence>
<name>A0A1Z9Z0W5_9GAMM</name>
<keyword evidence="2" id="KW-1185">Reference proteome</keyword>
<evidence type="ECO:0000313" key="1">
    <source>
        <dbReference type="EMBL" id="OUY08089.1"/>
    </source>
</evidence>
<evidence type="ECO:0000313" key="2">
    <source>
        <dbReference type="Proteomes" id="UP000196536"/>
    </source>
</evidence>